<evidence type="ECO:0000313" key="1">
    <source>
        <dbReference type="EMBL" id="QJA49007.1"/>
    </source>
</evidence>
<name>A0A6H1ZNX4_9ZZZZ</name>
<dbReference type="EMBL" id="MT144113">
    <property type="protein sequence ID" value="QJA49007.1"/>
    <property type="molecule type" value="Genomic_DNA"/>
</dbReference>
<proteinExistence type="predicted"/>
<evidence type="ECO:0000313" key="2">
    <source>
        <dbReference type="EMBL" id="QJI02249.1"/>
    </source>
</evidence>
<accession>A0A6H1ZNX4</accession>
<protein>
    <submittedName>
        <fullName evidence="1">Putative Erf family protein</fullName>
    </submittedName>
</protein>
<sequence>MKKLHEIQQELVCLKKRTNDFGHYKYRSCEDILNAVKPLLGEEADLLLFDELVLIGDRYYVKATVKFSCDGEIIEVSAFAREPLVKKGMDEPQITGTASSYARKYALNGMFLIDDAKDADDSKGINGPPKPTKEALEVIKLVAEKLIDSVPDGFILDESKVGPVLYALSGKYPTEKAKVGTIAAWLIAEKAMNSLCKERETQI</sequence>
<dbReference type="AlphaFoldDB" id="A0A6H1ZNX4"/>
<reference evidence="1" key="1">
    <citation type="submission" date="2020-03" db="EMBL/GenBank/DDBJ databases">
        <title>The deep terrestrial virosphere.</title>
        <authorList>
            <person name="Holmfeldt K."/>
            <person name="Nilsson E."/>
            <person name="Simone D."/>
            <person name="Lopez-Fernandez M."/>
            <person name="Wu X."/>
            <person name="de Brujin I."/>
            <person name="Lundin D."/>
            <person name="Andersson A."/>
            <person name="Bertilsson S."/>
            <person name="Dopson M."/>
        </authorList>
    </citation>
    <scope>NUCLEOTIDE SEQUENCE</scope>
    <source>
        <strain evidence="1">TM448A01214</strain>
        <strain evidence="2">TM448B03016</strain>
    </source>
</reference>
<dbReference type="InterPro" id="IPR007499">
    <property type="entry name" value="ERF_bacteria_virus"/>
</dbReference>
<organism evidence="1">
    <name type="scientific">viral metagenome</name>
    <dbReference type="NCBI Taxonomy" id="1070528"/>
    <lineage>
        <taxon>unclassified sequences</taxon>
        <taxon>metagenomes</taxon>
        <taxon>organismal metagenomes</taxon>
    </lineage>
</organism>
<gene>
    <name evidence="1" type="ORF">TM448A01214_0013</name>
    <name evidence="2" type="ORF">TM448B03016_0006</name>
</gene>
<dbReference type="EMBL" id="MT144986">
    <property type="protein sequence ID" value="QJI02249.1"/>
    <property type="molecule type" value="Genomic_DNA"/>
</dbReference>
<dbReference type="Pfam" id="PF04404">
    <property type="entry name" value="ERF"/>
    <property type="match status" value="1"/>
</dbReference>